<dbReference type="InterPro" id="IPR022791">
    <property type="entry name" value="L-PG_synthase/AglD"/>
</dbReference>
<dbReference type="Proteomes" id="UP001446205">
    <property type="component" value="Unassembled WGS sequence"/>
</dbReference>
<protein>
    <submittedName>
        <fullName evidence="7">Lysylphosphatidylglycerol synthase transmembrane domain-containing protein</fullName>
    </submittedName>
</protein>
<name>A0ABU9D9X7_9PROT</name>
<dbReference type="PANTHER" id="PTHR40277">
    <property type="entry name" value="BLL5419 PROTEIN"/>
    <property type="match status" value="1"/>
</dbReference>
<evidence type="ECO:0000256" key="5">
    <source>
        <dbReference type="ARBA" id="ARBA00023136"/>
    </source>
</evidence>
<comment type="caution">
    <text evidence="7">The sequence shown here is derived from an EMBL/GenBank/DDBJ whole genome shotgun (WGS) entry which is preliminary data.</text>
</comment>
<dbReference type="EMBL" id="JBBPCO010000011">
    <property type="protein sequence ID" value="MEK8090335.1"/>
    <property type="molecule type" value="Genomic_DNA"/>
</dbReference>
<keyword evidence="8" id="KW-1185">Reference proteome</keyword>
<feature type="transmembrane region" description="Helical" evidence="6">
    <location>
        <begin position="146"/>
        <end position="169"/>
    </location>
</feature>
<dbReference type="Pfam" id="PF03706">
    <property type="entry name" value="LPG_synthase_TM"/>
    <property type="match status" value="1"/>
</dbReference>
<dbReference type="RefSeq" id="WP_341371391.1">
    <property type="nucleotide sequence ID" value="NZ_JBBPCO010000011.1"/>
</dbReference>
<evidence type="ECO:0000256" key="6">
    <source>
        <dbReference type="SAM" id="Phobius"/>
    </source>
</evidence>
<sequence>MKTFLQAGVSAVLLYWVFRDLDWQKLGLILAGMHMPWFLAGIVLYWLNLACSAWRSRYVMQGLGSPMPYPLLLRLTGIGAFFNQVLPGAVSGDAVRAYLSRPYTQSLALAVAAVFGERLIGLGVLIAVAVLAFVLGGFWLASLPPVGLLLGLIALAYLAGMAVLLWSGLDRIARRAGRLGEKLCEVRLALATLFQGHACRWRVLALSLLVQLISIAMFVVLGKALGVSLDAAAIWVLWPLVSLLTVLPLTLGGWGLRESLLVYFLAYSGVAAEQALALSLLAGFTVLLASLPGGIFWLSLDRRQAVAGALTGQT</sequence>
<feature type="transmembrane region" description="Helical" evidence="6">
    <location>
        <begin position="119"/>
        <end position="140"/>
    </location>
</feature>
<evidence type="ECO:0000256" key="2">
    <source>
        <dbReference type="ARBA" id="ARBA00022475"/>
    </source>
</evidence>
<evidence type="ECO:0000256" key="3">
    <source>
        <dbReference type="ARBA" id="ARBA00022692"/>
    </source>
</evidence>
<organism evidence="7 8">
    <name type="scientific">Thermithiobacillus plumbiphilus</name>
    <dbReference type="NCBI Taxonomy" id="1729899"/>
    <lineage>
        <taxon>Bacteria</taxon>
        <taxon>Pseudomonadati</taxon>
        <taxon>Pseudomonadota</taxon>
        <taxon>Acidithiobacillia</taxon>
        <taxon>Acidithiobacillales</taxon>
        <taxon>Thermithiobacillaceae</taxon>
        <taxon>Thermithiobacillus</taxon>
    </lineage>
</organism>
<evidence type="ECO:0000313" key="7">
    <source>
        <dbReference type="EMBL" id="MEK8090335.1"/>
    </source>
</evidence>
<dbReference type="PANTHER" id="PTHR40277:SF1">
    <property type="entry name" value="BLL5419 PROTEIN"/>
    <property type="match status" value="1"/>
</dbReference>
<feature type="transmembrane region" description="Helical" evidence="6">
    <location>
        <begin position="275"/>
        <end position="298"/>
    </location>
</feature>
<keyword evidence="3 6" id="KW-0812">Transmembrane</keyword>
<evidence type="ECO:0000256" key="1">
    <source>
        <dbReference type="ARBA" id="ARBA00004651"/>
    </source>
</evidence>
<evidence type="ECO:0000256" key="4">
    <source>
        <dbReference type="ARBA" id="ARBA00022989"/>
    </source>
</evidence>
<reference evidence="7 8" key="1">
    <citation type="submission" date="2024-04" db="EMBL/GenBank/DDBJ databases">
        <authorList>
            <person name="Abashina T."/>
            <person name="Shaikin A."/>
        </authorList>
    </citation>
    <scope>NUCLEOTIDE SEQUENCE [LARGE SCALE GENOMIC DNA]</scope>
    <source>
        <strain evidence="7 8">AAFK</strain>
    </source>
</reference>
<evidence type="ECO:0000313" key="8">
    <source>
        <dbReference type="Proteomes" id="UP001446205"/>
    </source>
</evidence>
<gene>
    <name evidence="7" type="ORF">WOB96_11250</name>
</gene>
<accession>A0ABU9D9X7</accession>
<feature type="transmembrane region" description="Helical" evidence="6">
    <location>
        <begin position="232"/>
        <end position="254"/>
    </location>
</feature>
<comment type="subcellular location">
    <subcellularLocation>
        <location evidence="1">Cell membrane</location>
        <topology evidence="1">Multi-pass membrane protein</topology>
    </subcellularLocation>
</comment>
<keyword evidence="2" id="KW-1003">Cell membrane</keyword>
<proteinExistence type="predicted"/>
<feature type="transmembrane region" description="Helical" evidence="6">
    <location>
        <begin position="203"/>
        <end position="226"/>
    </location>
</feature>
<feature type="transmembrane region" description="Helical" evidence="6">
    <location>
        <begin position="29"/>
        <end position="47"/>
    </location>
</feature>
<keyword evidence="5 6" id="KW-0472">Membrane</keyword>
<keyword evidence="4 6" id="KW-1133">Transmembrane helix</keyword>